<geneLocation type="plasmid" evidence="2 3">
    <name>pCPRO01</name>
</geneLocation>
<proteinExistence type="predicted"/>
<evidence type="ECO:0000313" key="3">
    <source>
        <dbReference type="Proteomes" id="UP000451354"/>
    </source>
</evidence>
<dbReference type="AlphaFoldDB" id="A0A6M5UN70"/>
<evidence type="ECO:0000256" key="1">
    <source>
        <dbReference type="SAM" id="MobiDB-lite"/>
    </source>
</evidence>
<reference evidence="3" key="1">
    <citation type="journal article" date="2022" name="Int. J. Syst. Evol. Microbiol.">
        <title>Cellulosimicrobium protaetiae sp. nov., isolated from the gut of the larva of Protaetia brevitarsis seulensis.</title>
        <authorList>
            <person name="Le Han H."/>
            <person name="Nguyen T.T.H."/>
            <person name="Li Z."/>
            <person name="Shin N.R."/>
            <person name="Kim S.G."/>
        </authorList>
    </citation>
    <scope>NUCLEOTIDE SEQUENCE [LARGE SCALE GENOMIC DNA]</scope>
    <source>
        <strain evidence="3">BI34</strain>
    </source>
</reference>
<feature type="compositionally biased region" description="Polar residues" evidence="1">
    <location>
        <begin position="60"/>
        <end position="69"/>
    </location>
</feature>
<feature type="region of interest" description="Disordered" evidence="1">
    <location>
        <begin position="37"/>
        <end position="69"/>
    </location>
</feature>
<dbReference type="OrthoDB" id="5148269at2"/>
<name>A0A6M5UN70_9MICO</name>
<gene>
    <name evidence="2" type="ORF">FIC82_020600</name>
</gene>
<dbReference type="KEGG" id="cprt:FIC82_020600"/>
<dbReference type="Proteomes" id="UP000451354">
    <property type="component" value="Plasmid pCPRO01"/>
</dbReference>
<protein>
    <submittedName>
        <fullName evidence="2">Uncharacterized protein</fullName>
    </submittedName>
</protein>
<dbReference type="RefSeq" id="WP_154800726.1">
    <property type="nucleotide sequence ID" value="NZ_CP052758.1"/>
</dbReference>
<organism evidence="2 3">
    <name type="scientific">Cellulosimicrobium protaetiae</name>
    <dbReference type="NCBI Taxonomy" id="2587808"/>
    <lineage>
        <taxon>Bacteria</taxon>
        <taxon>Bacillati</taxon>
        <taxon>Actinomycetota</taxon>
        <taxon>Actinomycetes</taxon>
        <taxon>Micrococcales</taxon>
        <taxon>Promicromonosporaceae</taxon>
        <taxon>Cellulosimicrobium</taxon>
    </lineage>
</organism>
<dbReference type="EMBL" id="CP052758">
    <property type="protein sequence ID" value="QJW38783.1"/>
    <property type="molecule type" value="Genomic_DNA"/>
</dbReference>
<accession>A0A6M5UN70</accession>
<sequence length="155" mass="17217">MSRRRPATYGYAEVADRLEEELGVRPALSTLRNAAAVAGRGIQSPPRITDGMPAPLPAPSRTTPAQFDRSQIERWLRHHPRKVERRVIENALTALDEGQPETRVVKRARAKGLSWRAITALLNEHDGRGRTLSAVHKLYGGREASGSRPRRTTSP</sequence>
<keyword evidence="2" id="KW-0614">Plasmid</keyword>
<keyword evidence="3" id="KW-1185">Reference proteome</keyword>
<evidence type="ECO:0000313" key="2">
    <source>
        <dbReference type="EMBL" id="QJW38783.1"/>
    </source>
</evidence>